<protein>
    <submittedName>
        <fullName evidence="1">Uncharacterized protein</fullName>
    </submittedName>
</protein>
<gene>
    <name evidence="1" type="ORF">NTU39_10375</name>
</gene>
<dbReference type="EMBL" id="CP102780">
    <property type="protein sequence ID" value="UVA81376.1"/>
    <property type="molecule type" value="Genomic_DNA"/>
</dbReference>
<reference evidence="1" key="1">
    <citation type="submission" date="2022-08" db="EMBL/GenBank/DDBJ databases">
        <title>Multi-unit outbreak of Pandoraea commovens among non-cystic fibrosis intensive care patients from 2019 to 2021 in Berlin, Germany.</title>
        <authorList>
            <person name="Menzel P."/>
        </authorList>
    </citation>
    <scope>NUCLEOTIDE SEQUENCE</scope>
    <source>
        <strain evidence="1">LB-19-202-79</strain>
    </source>
</reference>
<name>A0ABY5QKN9_9BURK</name>
<dbReference type="Proteomes" id="UP001058980">
    <property type="component" value="Chromosome"/>
</dbReference>
<dbReference type="RefSeq" id="WP_257959779.1">
    <property type="nucleotide sequence ID" value="NZ_CP102780.1"/>
</dbReference>
<evidence type="ECO:0000313" key="2">
    <source>
        <dbReference type="Proteomes" id="UP001058980"/>
    </source>
</evidence>
<evidence type="ECO:0000313" key="1">
    <source>
        <dbReference type="EMBL" id="UVA81376.1"/>
    </source>
</evidence>
<keyword evidence="2" id="KW-1185">Reference proteome</keyword>
<organism evidence="1 2">
    <name type="scientific">Pandoraea commovens</name>
    <dbReference type="NCBI Taxonomy" id="2508289"/>
    <lineage>
        <taxon>Bacteria</taxon>
        <taxon>Pseudomonadati</taxon>
        <taxon>Pseudomonadota</taxon>
        <taxon>Betaproteobacteria</taxon>
        <taxon>Burkholderiales</taxon>
        <taxon>Burkholderiaceae</taxon>
        <taxon>Pandoraea</taxon>
    </lineage>
</organism>
<proteinExistence type="predicted"/>
<accession>A0ABY5QKN9</accession>
<sequence length="325" mass="35864">MAPNIHFTLLVSEVEMNASTRASAIETFELKITSGTERLYNNGLSQVRIEITIESDVALTPEERDSLRLVDAGTRQLIPVVIDSNVPVTSGWGASTQKNDYDFCPPGAAGSEPVASETLHRYVQTADFANARKSIGARITVSKIDVYSMDRTGDKGEVDVVPVQFERPGLAAWKVEWDNPNSFEVGPNIKVKIYHLGMVDNGRRYAIHSIDVAPDSWASTFRWLSPNSTTGAFCGYAPPPDEKTQQQRFIYSHTQHMGDYRPDTNNYARADCASVAFVSRVGGLPWAGAVNNLGSIYIVRDKYGTTHRLRVNISTSLDQMDLTQA</sequence>